<evidence type="ECO:0000313" key="3">
    <source>
        <dbReference type="Proteomes" id="UP000475249"/>
    </source>
</evidence>
<accession>A0A6L9ECW0</accession>
<proteinExistence type="predicted"/>
<dbReference type="Pfam" id="PF12705">
    <property type="entry name" value="PDDEXK_1"/>
    <property type="match status" value="1"/>
</dbReference>
<gene>
    <name evidence="2" type="ORF">GTQ38_10650</name>
</gene>
<dbReference type="InterPro" id="IPR027417">
    <property type="entry name" value="P-loop_NTPase"/>
</dbReference>
<dbReference type="InterPro" id="IPR011335">
    <property type="entry name" value="Restrct_endonuc-II-like"/>
</dbReference>
<evidence type="ECO:0000313" key="2">
    <source>
        <dbReference type="EMBL" id="NAS12461.1"/>
    </source>
</evidence>
<name>A0A6L9ECW0_9FLAO</name>
<dbReference type="SUPFAM" id="SSF52980">
    <property type="entry name" value="Restriction endonuclease-like"/>
    <property type="match status" value="1"/>
</dbReference>
<dbReference type="InterPro" id="IPR011604">
    <property type="entry name" value="PDDEXK-like_dom_sf"/>
</dbReference>
<dbReference type="Gene3D" id="3.90.320.10">
    <property type="match status" value="1"/>
</dbReference>
<dbReference type="EMBL" id="WXYO01000005">
    <property type="protein sequence ID" value="NAS12461.1"/>
    <property type="molecule type" value="Genomic_DNA"/>
</dbReference>
<dbReference type="SUPFAM" id="SSF52540">
    <property type="entry name" value="P-loop containing nucleoside triphosphate hydrolases"/>
    <property type="match status" value="1"/>
</dbReference>
<protein>
    <submittedName>
        <fullName evidence="2">PD-(D/E)XK nuclease family protein</fullName>
    </submittedName>
</protein>
<sequence length="916" mass="105045">MKSFLEEVVDELRSEDLISADTTLVLPSKRAGTFLKNYIARSASQTSFAPEIYSIESFIEKISGLHYASNTLLLFELYQTYSSSGDGQKDSFYEFTKWGQVVLQDFNEIDRYLVDPQKIFGYLSAVQEVNHWSLNPENSGMLKNYMEFWNSLESLYEKFKTALLKKHIGYQGLIYRTACAELEGYLKNTSNKTTIFIGFNALNTAESQIIQKILSEGKGSIYWDTDVHFTEDPVHDAGHFIRQHIKSWDFLKGKDLKGLSNQYLSKKKINIIGTPKSVAQVKYVGELLEANAPGHFDLKRAAVVLGDETLLNPLVNSIPKTVDGVNITMGYPLFKTPVADLFSQFFELHLTKDSQGWFYKNVLALLTHNYLQVFFSEKRDPDVLALFQVRLKEENWVFVDIPRLQSLNLIPESLVEVLFFENTQNPEAFVDHCILLISMLKSEFQKRANPLGLEYLYEFNSLFTQLKTLISSYPFLKDLRSLAALYNELLRSETVDFRGEPLEGLQLMGMLESRNLDFETVIITSVNEGILPSGKSNNSFIPFDIKKEFGLPTYKEKDAVYTYHFYRLLQRAKNIFLLYNTEPDVLEGGERSRLIAQLLTESNKQHELSHIIASPEVHPSTDMTLEISKDRDLLEKIQQRALSGFSPTALARYIRNPMEFYKVEILGIREVAEVEETIAANTMGTIVHHALEVLYKPFIGQFLSEDALKALKPDIKSVVESCFVRYYSKTPIKRGKNLIAFNVILRYIENFVDQEILEVKKHRIKILALELREQLSLSIPSFEHEVVLKGTVDRIDEKDGLLRIIDYKTGSVSHSDLELIDWADLIEQYDKSKAFQLLCYVLLYHKDPIITPINAGVISFKNLKSGFLPFATKEKKGSRSKDMAIVQTVLDRFKEQLIRLISEICDPEIPFKEKEV</sequence>
<feature type="domain" description="PD-(D/E)XK endonuclease-like" evidence="1">
    <location>
        <begin position="645"/>
        <end position="913"/>
    </location>
</feature>
<dbReference type="RefSeq" id="WP_161435505.1">
    <property type="nucleotide sequence ID" value="NZ_WXYO01000005.1"/>
</dbReference>
<organism evidence="2 3">
    <name type="scientific">Poritiphilus flavus</name>
    <dbReference type="NCBI Taxonomy" id="2697053"/>
    <lineage>
        <taxon>Bacteria</taxon>
        <taxon>Pseudomonadati</taxon>
        <taxon>Bacteroidota</taxon>
        <taxon>Flavobacteriia</taxon>
        <taxon>Flavobacteriales</taxon>
        <taxon>Flavobacteriaceae</taxon>
        <taxon>Poritiphilus</taxon>
    </lineage>
</organism>
<dbReference type="AlphaFoldDB" id="A0A6L9ECW0"/>
<reference evidence="2 3" key="1">
    <citation type="submission" date="2020-01" db="EMBL/GenBank/DDBJ databases">
        <title>Bacteria diversity of Porities sp.</title>
        <authorList>
            <person name="Wang G."/>
        </authorList>
    </citation>
    <scope>NUCLEOTIDE SEQUENCE [LARGE SCALE GENOMIC DNA]</scope>
    <source>
        <strain evidence="2 3">R33</strain>
    </source>
</reference>
<evidence type="ECO:0000259" key="1">
    <source>
        <dbReference type="Pfam" id="PF12705"/>
    </source>
</evidence>
<dbReference type="InterPro" id="IPR038726">
    <property type="entry name" value="PDDEXK_AddAB-type"/>
</dbReference>
<dbReference type="Proteomes" id="UP000475249">
    <property type="component" value="Unassembled WGS sequence"/>
</dbReference>
<comment type="caution">
    <text evidence="2">The sequence shown here is derived from an EMBL/GenBank/DDBJ whole genome shotgun (WGS) entry which is preliminary data.</text>
</comment>
<keyword evidence="3" id="KW-1185">Reference proteome</keyword>